<dbReference type="PANTHER" id="PTHR30273">
    <property type="entry name" value="PERIPLASMIC SIGNAL SENSOR AND SIGMA FACTOR ACTIVATOR FECR-RELATED"/>
    <property type="match status" value="1"/>
</dbReference>
<gene>
    <name evidence="3" type="ORF">LG651_06210</name>
</gene>
<feature type="domain" description="Protein FecR C-terminal" evidence="2">
    <location>
        <begin position="330"/>
        <end position="398"/>
    </location>
</feature>
<sequence length="399" mass="45755">MQEFPPHIFKLVTSYINNSISNREFDELTKWINHSPENRQLFKDYLYLYKKSRSLKFAESLDTDKAWSKTIEKLQTPNALKIEQETKHKITKSGFKFLQILKYASILVVFITTGFYVYNNNFSSQPDTVKELNQITLQLENGDIQVLTDVKDEHLLNSKGEIVGEQKGNKLTYSKIKNQQELIYNTLTIPYGKHFEISLSDGTKVYLNAGSSLKYPVNFINGSERKVFLTGEAYFDVEKDAKHPFIVNSGEMNVRVLGTEFNLSSYPEDKNIKTVLVEGAVSVYNAEDAYTSSSSTKLSPGFKASFNKGSKTVSVKKADLDMETAWVKGRIIFRKTLFSDIIKKLERQYNVSIENNNLEIGNQRFAASFDNETIEEVLESFNTNFNIDYTIKENKIIIH</sequence>
<dbReference type="PANTHER" id="PTHR30273:SF2">
    <property type="entry name" value="PROTEIN FECR"/>
    <property type="match status" value="1"/>
</dbReference>
<keyword evidence="4" id="KW-1185">Reference proteome</keyword>
<name>A0A9X1I5S4_9FLAO</name>
<dbReference type="AlphaFoldDB" id="A0A9X1I5S4"/>
<accession>A0A9X1I5S4</accession>
<protein>
    <submittedName>
        <fullName evidence="3">FecR domain-containing protein</fullName>
    </submittedName>
</protein>
<dbReference type="Pfam" id="PF16344">
    <property type="entry name" value="FecR_C"/>
    <property type="match status" value="1"/>
</dbReference>
<dbReference type="Proteomes" id="UP001139286">
    <property type="component" value="Unassembled WGS sequence"/>
</dbReference>
<proteinExistence type="predicted"/>
<reference evidence="3" key="1">
    <citation type="submission" date="2021-10" db="EMBL/GenBank/DDBJ databases">
        <title>Tamlana sargassums sp. nov., and Tamlana laminarinivorans sp. nov., two new bacteria isolated from the brown alga.</title>
        <authorList>
            <person name="Li J."/>
        </authorList>
    </citation>
    <scope>NUCLEOTIDE SEQUENCE</scope>
    <source>
        <strain evidence="3">62-3</strain>
    </source>
</reference>
<dbReference type="RefSeq" id="WP_226695263.1">
    <property type="nucleotide sequence ID" value="NZ_JAJAPX010000002.1"/>
</dbReference>
<comment type="caution">
    <text evidence="3">The sequence shown here is derived from an EMBL/GenBank/DDBJ whole genome shotgun (WGS) entry which is preliminary data.</text>
</comment>
<dbReference type="GO" id="GO:0016989">
    <property type="term" value="F:sigma factor antagonist activity"/>
    <property type="evidence" value="ECO:0007669"/>
    <property type="project" value="TreeGrafter"/>
</dbReference>
<dbReference type="EMBL" id="JAJAPX010000002">
    <property type="protein sequence ID" value="MCB4807838.1"/>
    <property type="molecule type" value="Genomic_DNA"/>
</dbReference>
<evidence type="ECO:0000259" key="2">
    <source>
        <dbReference type="Pfam" id="PF16344"/>
    </source>
</evidence>
<dbReference type="InterPro" id="IPR032508">
    <property type="entry name" value="FecR_C"/>
</dbReference>
<evidence type="ECO:0000313" key="4">
    <source>
        <dbReference type="Proteomes" id="UP001139286"/>
    </source>
</evidence>
<dbReference type="Gene3D" id="2.60.120.1440">
    <property type="match status" value="1"/>
</dbReference>
<feature type="domain" description="FecR protein" evidence="1">
    <location>
        <begin position="190"/>
        <end position="281"/>
    </location>
</feature>
<dbReference type="InterPro" id="IPR006860">
    <property type="entry name" value="FecR"/>
</dbReference>
<evidence type="ECO:0000313" key="3">
    <source>
        <dbReference type="EMBL" id="MCB4807838.1"/>
    </source>
</evidence>
<dbReference type="Gene3D" id="3.55.50.30">
    <property type="match status" value="1"/>
</dbReference>
<evidence type="ECO:0000259" key="1">
    <source>
        <dbReference type="Pfam" id="PF04773"/>
    </source>
</evidence>
<dbReference type="InterPro" id="IPR012373">
    <property type="entry name" value="Ferrdict_sens_TM"/>
</dbReference>
<dbReference type="FunFam" id="2.60.120.1440:FF:000001">
    <property type="entry name" value="Putative anti-sigma factor"/>
    <property type="match status" value="1"/>
</dbReference>
<organism evidence="3 4">
    <name type="scientific">Neotamlana sargassicola</name>
    <dbReference type="NCBI Taxonomy" id="2883125"/>
    <lineage>
        <taxon>Bacteria</taxon>
        <taxon>Pseudomonadati</taxon>
        <taxon>Bacteroidota</taxon>
        <taxon>Flavobacteriia</taxon>
        <taxon>Flavobacteriales</taxon>
        <taxon>Flavobacteriaceae</taxon>
        <taxon>Neotamlana</taxon>
    </lineage>
</organism>
<dbReference type="Pfam" id="PF04773">
    <property type="entry name" value="FecR"/>
    <property type="match status" value="1"/>
</dbReference>